<evidence type="ECO:0000256" key="2">
    <source>
        <dbReference type="SAM" id="MobiDB-lite"/>
    </source>
</evidence>
<dbReference type="InterPro" id="IPR036420">
    <property type="entry name" value="BRCT_dom_sf"/>
</dbReference>
<dbReference type="STRING" id="857566.A0A1E3PK56"/>
<dbReference type="GO" id="GO:0006270">
    <property type="term" value="P:DNA replication initiation"/>
    <property type="evidence" value="ECO:0007669"/>
    <property type="project" value="TreeGrafter"/>
</dbReference>
<evidence type="ECO:0000259" key="3">
    <source>
        <dbReference type="PROSITE" id="PS50172"/>
    </source>
</evidence>
<accession>A0A1E3PK56</accession>
<dbReference type="PROSITE" id="PS50172">
    <property type="entry name" value="BRCT"/>
    <property type="match status" value="2"/>
</dbReference>
<dbReference type="InterPro" id="IPR001357">
    <property type="entry name" value="BRCT_dom"/>
</dbReference>
<dbReference type="Proteomes" id="UP000095009">
    <property type="component" value="Unassembled WGS sequence"/>
</dbReference>
<protein>
    <recommendedName>
        <fullName evidence="3">BRCT domain-containing protein</fullName>
    </recommendedName>
</protein>
<dbReference type="EMBL" id="KV454409">
    <property type="protein sequence ID" value="ODQ65813.1"/>
    <property type="molecule type" value="Genomic_DNA"/>
</dbReference>
<dbReference type="Gene3D" id="3.40.50.10190">
    <property type="entry name" value="BRCT domain"/>
    <property type="match status" value="4"/>
</dbReference>
<sequence length="926" mass="103923">MHQLSDHDSSNHPLSGMIFCCTSVSIEIWTSISSKCKAMGGICYEDLKNDVDYLIVGERHTPKYEFATQHRFGMKFLIPEFIFEIHEKWINGRDFDVNREIEKFKLPVFSGMVISCTRISEGRQELINQLTTNGGKYSPELTKNISVLISPFQQGRKYDYAKLWGIPIVHPNWIQRSIEIGAALDETLFDLNIDPESMMKGPQQLSPNSMRKKYLDSRKNLPPNESLVQPVTAKELTHAPGIASLYHEHNRNNGFLGIVKKANSFKPFDIEDQGANFEKSENILNKNLPKETTIVDNRICPQPIPNNSSNNQRGVFSGLNFQLYGFDSKQMKILVNTVVRNGGIVCNISQVMEEKIGNTSKLSSPNYYIINSAIPVDVFEKISMDIHNQSAVKTEWFIERSISQGVQHLYHGVWGDYVTFRNISSFKNLRISISGYEDIELLQAERLIHMLGATYSAVFEPTTNILICKTVKCKKFKYAKFWKVPIVKDSWLWCCAKTGKLVDLAGWLSKGQDVEILNLPPNFSKSLDENKTSSKDANSNFKSEFYREHVNSNFMAEMGLHDVTKAEASALLKKGELGAHQIRPQSRKKQKIQFNNITESDNSINLMYPLRNTDSFQGKGNTQAGCQLESEYGKRLQVEEKTRESSSTSEPLVPGALASSIHSSKTVVDLQEVGTFSKLFKRSKSFNGSDARMSTMDRENGHNMGYHFSTGPTESESFGYSADIMGPGGGRLRGRAARSNFTVDGSNIVRNLSTTTNQFGVSAPRSSVSVSTDKSLTSTDDTSAILNNEAGRTIENEGFREGHNMNAGTSPRKPSLLTSSQSELSQSQMLFVGYSNINEKEEKRKLLRAFDQLEGSQVNNGTADQMHVFPNPLDSAKVFRASDETTCELEGPKLFEIHLKGNAEDNAVKRKSRRLLRNQISSNVEK</sequence>
<dbReference type="CDD" id="cd17731">
    <property type="entry name" value="BRCT_TopBP1_rpt2_like"/>
    <property type="match status" value="1"/>
</dbReference>
<dbReference type="GO" id="GO:0007095">
    <property type="term" value="P:mitotic G2 DNA damage checkpoint signaling"/>
    <property type="evidence" value="ECO:0007669"/>
    <property type="project" value="TreeGrafter"/>
</dbReference>
<keyword evidence="1" id="KW-0677">Repeat</keyword>
<dbReference type="PANTHER" id="PTHR13561:SF20">
    <property type="entry name" value="DNA TOPOISOMERASE 2-BINDING PROTEIN 1"/>
    <property type="match status" value="1"/>
</dbReference>
<reference evidence="4 5" key="1">
    <citation type="journal article" date="2016" name="Proc. Natl. Acad. Sci. U.S.A.">
        <title>Comparative genomics of biotechnologically important yeasts.</title>
        <authorList>
            <person name="Riley R."/>
            <person name="Haridas S."/>
            <person name="Wolfe K.H."/>
            <person name="Lopes M.R."/>
            <person name="Hittinger C.T."/>
            <person name="Goeker M."/>
            <person name="Salamov A.A."/>
            <person name="Wisecaver J.H."/>
            <person name="Long T.M."/>
            <person name="Calvey C.H."/>
            <person name="Aerts A.L."/>
            <person name="Barry K.W."/>
            <person name="Choi C."/>
            <person name="Clum A."/>
            <person name="Coughlan A.Y."/>
            <person name="Deshpande S."/>
            <person name="Douglass A.P."/>
            <person name="Hanson S.J."/>
            <person name="Klenk H.-P."/>
            <person name="LaButti K.M."/>
            <person name="Lapidus A."/>
            <person name="Lindquist E.A."/>
            <person name="Lipzen A.M."/>
            <person name="Meier-Kolthoff J.P."/>
            <person name="Ohm R.A."/>
            <person name="Otillar R.P."/>
            <person name="Pangilinan J.L."/>
            <person name="Peng Y."/>
            <person name="Rokas A."/>
            <person name="Rosa C.A."/>
            <person name="Scheuner C."/>
            <person name="Sibirny A.A."/>
            <person name="Slot J.C."/>
            <person name="Stielow J.B."/>
            <person name="Sun H."/>
            <person name="Kurtzman C.P."/>
            <person name="Blackwell M."/>
            <person name="Grigoriev I.V."/>
            <person name="Jeffries T.W."/>
        </authorList>
    </citation>
    <scope>NUCLEOTIDE SEQUENCE [LARGE SCALE GENOMIC DNA]</scope>
    <source>
        <strain evidence="4 5">DSM 6958</strain>
    </source>
</reference>
<keyword evidence="5" id="KW-1185">Reference proteome</keyword>
<evidence type="ECO:0000256" key="1">
    <source>
        <dbReference type="ARBA" id="ARBA00022737"/>
    </source>
</evidence>
<proteinExistence type="predicted"/>
<feature type="domain" description="BRCT" evidence="3">
    <location>
        <begin position="421"/>
        <end position="509"/>
    </location>
</feature>
<organism evidence="4 5">
    <name type="scientific">Nadsonia fulvescens var. elongata DSM 6958</name>
    <dbReference type="NCBI Taxonomy" id="857566"/>
    <lineage>
        <taxon>Eukaryota</taxon>
        <taxon>Fungi</taxon>
        <taxon>Dikarya</taxon>
        <taxon>Ascomycota</taxon>
        <taxon>Saccharomycotina</taxon>
        <taxon>Dipodascomycetes</taxon>
        <taxon>Dipodascales</taxon>
        <taxon>Dipodascales incertae sedis</taxon>
        <taxon>Nadsonia</taxon>
    </lineage>
</organism>
<dbReference type="InterPro" id="IPR059215">
    <property type="entry name" value="BRCT2_TopBP1-like"/>
</dbReference>
<feature type="region of interest" description="Disordered" evidence="2">
    <location>
        <begin position="797"/>
        <end position="817"/>
    </location>
</feature>
<dbReference type="OrthoDB" id="251770at2759"/>
<feature type="domain" description="BRCT" evidence="3">
    <location>
        <begin position="104"/>
        <end position="191"/>
    </location>
</feature>
<name>A0A1E3PK56_9ASCO</name>
<dbReference type="SMART" id="SM00292">
    <property type="entry name" value="BRCT"/>
    <property type="match status" value="4"/>
</dbReference>
<dbReference type="GO" id="GO:0033314">
    <property type="term" value="P:mitotic DNA replication checkpoint signaling"/>
    <property type="evidence" value="ECO:0007669"/>
    <property type="project" value="TreeGrafter"/>
</dbReference>
<evidence type="ECO:0000313" key="5">
    <source>
        <dbReference type="Proteomes" id="UP000095009"/>
    </source>
</evidence>
<evidence type="ECO:0000313" key="4">
    <source>
        <dbReference type="EMBL" id="ODQ65813.1"/>
    </source>
</evidence>
<gene>
    <name evidence="4" type="ORF">NADFUDRAFT_70190</name>
</gene>
<dbReference type="Pfam" id="PF12738">
    <property type="entry name" value="PTCB-BRCT"/>
    <property type="match status" value="2"/>
</dbReference>
<dbReference type="AlphaFoldDB" id="A0A1E3PK56"/>
<dbReference type="SUPFAM" id="SSF52113">
    <property type="entry name" value="BRCT domain"/>
    <property type="match status" value="4"/>
</dbReference>
<dbReference type="PANTHER" id="PTHR13561">
    <property type="entry name" value="DNA REPLICATION REGULATOR DPB11-RELATED"/>
    <property type="match status" value="1"/>
</dbReference>